<gene>
    <name evidence="2" type="ORF">PGLA1383_LOCUS53467</name>
</gene>
<dbReference type="AlphaFoldDB" id="A0A813HJK5"/>
<feature type="region of interest" description="Disordered" evidence="1">
    <location>
        <begin position="1"/>
        <end position="30"/>
    </location>
</feature>
<evidence type="ECO:0000256" key="1">
    <source>
        <dbReference type="SAM" id="MobiDB-lite"/>
    </source>
</evidence>
<dbReference type="Proteomes" id="UP000654075">
    <property type="component" value="Unassembled WGS sequence"/>
</dbReference>
<keyword evidence="3" id="KW-1185">Reference proteome</keyword>
<comment type="caution">
    <text evidence="2">The sequence shown here is derived from an EMBL/GenBank/DDBJ whole genome shotgun (WGS) entry which is preliminary data.</text>
</comment>
<name>A0A813HJK5_POLGL</name>
<evidence type="ECO:0000313" key="2">
    <source>
        <dbReference type="EMBL" id="CAE8638264.1"/>
    </source>
</evidence>
<feature type="non-terminal residue" evidence="2">
    <location>
        <position position="185"/>
    </location>
</feature>
<organism evidence="2 3">
    <name type="scientific">Polarella glacialis</name>
    <name type="common">Dinoflagellate</name>
    <dbReference type="NCBI Taxonomy" id="89957"/>
    <lineage>
        <taxon>Eukaryota</taxon>
        <taxon>Sar</taxon>
        <taxon>Alveolata</taxon>
        <taxon>Dinophyceae</taxon>
        <taxon>Suessiales</taxon>
        <taxon>Suessiaceae</taxon>
        <taxon>Polarella</taxon>
    </lineage>
</organism>
<dbReference type="EMBL" id="CAJNNV010031902">
    <property type="protein sequence ID" value="CAE8638264.1"/>
    <property type="molecule type" value="Genomic_DNA"/>
</dbReference>
<sequence>RAAIWTTTDTNQIAPWQPSDAQSPSDPIAKSRAELEKLRRTTKCNQVYVPIQKQLKQLCKLPQMEPEPPSATPVFSRLFPGQAESRGERILRRWESLPTLRTELPGDLLADLLHPRASEDLSCTLLPFPKPRRHAKETHTASPNSKDFPFIACSCCSCCRQAPLIPKVDRPSMSSVLERLAHGGS</sequence>
<evidence type="ECO:0000313" key="3">
    <source>
        <dbReference type="Proteomes" id="UP000654075"/>
    </source>
</evidence>
<reference evidence="2" key="1">
    <citation type="submission" date="2021-02" db="EMBL/GenBank/DDBJ databases">
        <authorList>
            <person name="Dougan E. K."/>
            <person name="Rhodes N."/>
            <person name="Thang M."/>
            <person name="Chan C."/>
        </authorList>
    </citation>
    <scope>NUCLEOTIDE SEQUENCE</scope>
</reference>
<protein>
    <submittedName>
        <fullName evidence="2">Uncharacterized protein</fullName>
    </submittedName>
</protein>
<proteinExistence type="predicted"/>
<feature type="compositionally biased region" description="Polar residues" evidence="1">
    <location>
        <begin position="1"/>
        <end position="25"/>
    </location>
</feature>
<accession>A0A813HJK5</accession>